<dbReference type="InterPro" id="IPR011989">
    <property type="entry name" value="ARM-like"/>
</dbReference>
<dbReference type="InterPro" id="IPR032154">
    <property type="entry name" value="Coatomer_g_Cpla"/>
</dbReference>
<proteinExistence type="inferred from homology"/>
<evidence type="ECO:0000259" key="13">
    <source>
        <dbReference type="Pfam" id="PF08752"/>
    </source>
</evidence>
<dbReference type="OrthoDB" id="6537869at2759"/>
<organism evidence="15 16">
    <name type="scientific">Babesia microti (strain RI)</name>
    <dbReference type="NCBI Taxonomy" id="1133968"/>
    <lineage>
        <taxon>Eukaryota</taxon>
        <taxon>Sar</taxon>
        <taxon>Alveolata</taxon>
        <taxon>Apicomplexa</taxon>
        <taxon>Aconoidasida</taxon>
        <taxon>Piroplasmida</taxon>
        <taxon>Babesiidae</taxon>
        <taxon>Babesia</taxon>
    </lineage>
</organism>
<comment type="subunit">
    <text evidence="11">Oligomeric complex.</text>
</comment>
<evidence type="ECO:0000313" key="15">
    <source>
        <dbReference type="EMBL" id="CCF75830.1"/>
    </source>
</evidence>
<keyword evidence="5" id="KW-0677">Repeat</keyword>
<dbReference type="Pfam" id="PF16381">
    <property type="entry name" value="Coatomer_g_Cpla"/>
    <property type="match status" value="1"/>
</dbReference>
<dbReference type="InterPro" id="IPR017106">
    <property type="entry name" value="Coatomer_gsu"/>
</dbReference>
<dbReference type="InterPro" id="IPR012295">
    <property type="entry name" value="TBP_dom_sf"/>
</dbReference>
<feature type="domain" description="Coatomer gamma subunit appendage Ig-like subdomain" evidence="13">
    <location>
        <begin position="633"/>
        <end position="769"/>
    </location>
</feature>
<dbReference type="GeneID" id="24426283"/>
<keyword evidence="10 11" id="KW-0968">Cytoplasmic vesicle</keyword>
<evidence type="ECO:0000256" key="10">
    <source>
        <dbReference type="ARBA" id="ARBA00023329"/>
    </source>
</evidence>
<comment type="subcellular location">
    <subcellularLocation>
        <location evidence="11">Cytoplasm</location>
    </subcellularLocation>
    <subcellularLocation>
        <location evidence="1 11">Golgi apparatus membrane</location>
        <topology evidence="1 11">Peripheral membrane protein</topology>
        <orientation evidence="1 11">Cytoplasmic side</orientation>
    </subcellularLocation>
    <subcellularLocation>
        <location evidence="11">Cytoplasmic vesicle</location>
        <location evidence="11">COPI-coated vesicle membrane</location>
        <topology evidence="11">Peripheral membrane protein</topology>
        <orientation evidence="11">Cytoplasmic side</orientation>
    </subcellularLocation>
</comment>
<dbReference type="Gene3D" id="2.60.40.1480">
    <property type="entry name" value="Coatomer, gamma subunit, appendage domain"/>
    <property type="match status" value="1"/>
</dbReference>
<comment type="function">
    <text evidence="11">The coatomer is a cytosolic protein complex that binds to dilysine motifs and reversibly associates with Golgi non-clathrin-coated vesicles, which further mediate biosynthetic protein transport from the ER, via the Golgi up to the trans Golgi network. Coatomer complex is required for budding from Golgi membranes, and is essential for the retrograde Golgi-to-ER transport of dilysine-tagged proteins.</text>
</comment>
<dbReference type="EMBL" id="LN871599">
    <property type="protein sequence ID" value="CCF75830.1"/>
    <property type="molecule type" value="Genomic_DNA"/>
</dbReference>
<dbReference type="InterPro" id="IPR013041">
    <property type="entry name" value="Clathrin_app_Ig-like_sf"/>
</dbReference>
<evidence type="ECO:0000256" key="9">
    <source>
        <dbReference type="ARBA" id="ARBA00023136"/>
    </source>
</evidence>
<evidence type="ECO:0000256" key="2">
    <source>
        <dbReference type="ARBA" id="ARBA00010720"/>
    </source>
</evidence>
<evidence type="ECO:0000256" key="5">
    <source>
        <dbReference type="ARBA" id="ARBA00022737"/>
    </source>
</evidence>
<gene>
    <name evidence="15" type="ORF">BmR1_04g08235</name>
</gene>
<evidence type="ECO:0000256" key="7">
    <source>
        <dbReference type="ARBA" id="ARBA00022927"/>
    </source>
</evidence>
<dbReference type="GO" id="GO:0006886">
    <property type="term" value="P:intracellular protein transport"/>
    <property type="evidence" value="ECO:0007669"/>
    <property type="project" value="InterPro"/>
</dbReference>
<dbReference type="KEGG" id="bmic:BmR1_04g08235"/>
<dbReference type="AlphaFoldDB" id="I7JDI8"/>
<dbReference type="SUPFAM" id="SSF55711">
    <property type="entry name" value="Subdomain of clathrin and coatomer appendage domain"/>
    <property type="match status" value="1"/>
</dbReference>
<keyword evidence="3 11" id="KW-0813">Transport</keyword>
<keyword evidence="8 11" id="KW-0333">Golgi apparatus</keyword>
<dbReference type="InterPro" id="IPR037067">
    <property type="entry name" value="Coatomer_gsu_app_sf"/>
</dbReference>
<comment type="similarity">
    <text evidence="2 11">Belongs to the COPG family.</text>
</comment>
<dbReference type="SUPFAM" id="SSF49348">
    <property type="entry name" value="Clathrin adaptor appendage domain"/>
    <property type="match status" value="1"/>
</dbReference>
<dbReference type="Gene3D" id="1.25.10.10">
    <property type="entry name" value="Leucine-rich Repeat Variant"/>
    <property type="match status" value="2"/>
</dbReference>
<dbReference type="GO" id="GO:0006888">
    <property type="term" value="P:endoplasmic reticulum to Golgi vesicle-mediated transport"/>
    <property type="evidence" value="ECO:0007669"/>
    <property type="project" value="TreeGrafter"/>
</dbReference>
<dbReference type="Pfam" id="PF01602">
    <property type="entry name" value="Adaptin_N"/>
    <property type="match status" value="1"/>
</dbReference>
<dbReference type="InterPro" id="IPR009028">
    <property type="entry name" value="Coatomer/calthrin_app_sub_C"/>
</dbReference>
<sequence>MSSALRETISNAVSSFQERHGNNQNSNPHLNDKASVLVGTKVFRKLPLNVKLCKQSLVKILFLLNNGRDEFTEAEATDVFFGVTRLFESNDHSLRKLMYLVIKSIRVSEAESLVVTSSLTKDINSNNTCYKANAIRTLGCIVDGSTAAQIDRHLKASILDKDPFVKSCAIICGIHIFESNSEMVKRWTNEVMECVKSNNPMVQYHALTLMLKIRGGDKLLLIKLANTLNSYVSPYVECVLIKFYVDVLTSDIGETNERQVICFLKNCLLSDSLITKLEACKAFVTIATDHYEKFKNFDLFPYHDELSSVILILKSFITSNDRFVIFSGIKQLFSLSQIMSNFVEPLNNQLEMLLKHDNRAISSLAVGTLLKTGSESTIDNLLTRVVGVLQDSSDDFKLEVVKAVEHLCIVYPSKCKLVISFLSKVFQSGGYEFKNATVNSIINIINSVPSCMLYGLDHLCEFIEDCDYSHINIQILQFLSNVIPKTPDPSSYIRYIYNRLILEKSDVRAAVVSCLAFISLSCPHLNKDLCVILACCLDDVDEEVRERAKVYYKAIRDSDTVELGKLLDLELSYDVAALSSHLEDRVRNGLCGDKFDISVAIKPPTRTSTKESNDSQVIQQQIDYNEIIRSILPELKDLQLLVKTNPTNLTEDEADYVVSVVKYIFESHILFEFLVENTLEFELKDINISLTPISTEPLNIVGVLPIDHLSYGQQESLFVLVKYNNNLTIGCSSEKYLLGSYGITLSFNIIESQDYDPYDDTYTTNSMSLRGGDYFTSWQMDKDTFMVEWEGKDLHEDISNYGLSFKSIDKAVPGFIKFMNLTVCHQSSDNFQNLLLAGKCLGTCKTLVNATIGMSSSGCILRMTVRSQNKNVNKLLLSCIE</sequence>
<dbReference type="GO" id="GO:0000139">
    <property type="term" value="C:Golgi membrane"/>
    <property type="evidence" value="ECO:0007669"/>
    <property type="project" value="UniProtKB-SubCell"/>
</dbReference>
<accession>I7JDI8</accession>
<dbReference type="InterPro" id="IPR016024">
    <property type="entry name" value="ARM-type_fold"/>
</dbReference>
<dbReference type="GO" id="GO:0005783">
    <property type="term" value="C:endoplasmic reticulum"/>
    <property type="evidence" value="ECO:0007669"/>
    <property type="project" value="TreeGrafter"/>
</dbReference>
<dbReference type="SUPFAM" id="SSF48371">
    <property type="entry name" value="ARM repeat"/>
    <property type="match status" value="1"/>
</dbReference>
<dbReference type="GO" id="GO:0005198">
    <property type="term" value="F:structural molecule activity"/>
    <property type="evidence" value="ECO:0007669"/>
    <property type="project" value="InterPro"/>
</dbReference>
<dbReference type="Proteomes" id="UP000002899">
    <property type="component" value="Chromosome IV"/>
</dbReference>
<feature type="domain" description="Clathrin/coatomer adaptor adaptin-like N-terminal" evidence="12">
    <location>
        <begin position="42"/>
        <end position="558"/>
    </location>
</feature>
<evidence type="ECO:0000256" key="11">
    <source>
        <dbReference type="PIRNR" id="PIRNR037093"/>
    </source>
</evidence>
<feature type="domain" description="Coatomer subunit gamma C-terminal" evidence="14">
    <location>
        <begin position="773"/>
        <end position="880"/>
    </location>
</feature>
<evidence type="ECO:0000256" key="3">
    <source>
        <dbReference type="ARBA" id="ARBA00022448"/>
    </source>
</evidence>
<keyword evidence="9 11" id="KW-0472">Membrane</keyword>
<dbReference type="InterPro" id="IPR002553">
    <property type="entry name" value="Clathrin/coatomer_adapt-like_N"/>
</dbReference>
<protein>
    <recommendedName>
        <fullName evidence="11">Coatomer subunit gamma</fullName>
    </recommendedName>
</protein>
<evidence type="ECO:0000256" key="4">
    <source>
        <dbReference type="ARBA" id="ARBA00022490"/>
    </source>
</evidence>
<dbReference type="Pfam" id="PF08752">
    <property type="entry name" value="COP-gamma_platf"/>
    <property type="match status" value="1"/>
</dbReference>
<dbReference type="PANTHER" id="PTHR10261:SF0">
    <property type="entry name" value="COATOMER SUBUNIT GAMMA-2"/>
    <property type="match status" value="1"/>
</dbReference>
<reference evidence="15 16" key="3">
    <citation type="journal article" date="2016" name="Sci. Rep.">
        <title>Genome-wide diversity and gene expression profiling of Babesia microti isolates identify polymorphic genes that mediate host-pathogen interactions.</title>
        <authorList>
            <person name="Silva J.C."/>
            <person name="Cornillot E."/>
            <person name="McCracken C."/>
            <person name="Usmani-Brown S."/>
            <person name="Dwivedi A."/>
            <person name="Ifeonu O.O."/>
            <person name="Crabtree J."/>
            <person name="Gotia H.T."/>
            <person name="Virji A.Z."/>
            <person name="Reynes C."/>
            <person name="Colinge J."/>
            <person name="Kumar V."/>
            <person name="Lawres L."/>
            <person name="Pazzi J.E."/>
            <person name="Pablo J.V."/>
            <person name="Hung C."/>
            <person name="Brancato J."/>
            <person name="Kumari P."/>
            <person name="Orvis J."/>
            <person name="Tretina K."/>
            <person name="Chibucos M."/>
            <person name="Ott S."/>
            <person name="Sadzewicz L."/>
            <person name="Sengamalay N."/>
            <person name="Shetty A.C."/>
            <person name="Su Q."/>
            <person name="Tallon L."/>
            <person name="Fraser C.M."/>
            <person name="Frutos R."/>
            <person name="Molina D.M."/>
            <person name="Krause P.J."/>
            <person name="Ben Mamoun C."/>
        </authorList>
    </citation>
    <scope>NUCLEOTIDE SEQUENCE [LARGE SCALE GENOMIC DNA]</scope>
    <source>
        <strain evidence="15 16">RI</strain>
    </source>
</reference>
<evidence type="ECO:0000256" key="1">
    <source>
        <dbReference type="ARBA" id="ARBA00004255"/>
    </source>
</evidence>
<dbReference type="GO" id="GO:0006891">
    <property type="term" value="P:intra-Golgi vesicle-mediated transport"/>
    <property type="evidence" value="ECO:0007669"/>
    <property type="project" value="TreeGrafter"/>
</dbReference>
<dbReference type="VEuPathDB" id="PiroplasmaDB:BmR1_04g08235"/>
<reference evidence="15 16" key="1">
    <citation type="journal article" date="2012" name="Nucleic Acids Res.">
        <title>Sequencing of the smallest Apicomplexan genome from the human pathogen Babesia microti.</title>
        <authorList>
            <person name="Cornillot E."/>
            <person name="Hadj-Kaddour K."/>
            <person name="Dassouli A."/>
            <person name="Noel B."/>
            <person name="Ranwez V."/>
            <person name="Vacherie B."/>
            <person name="Augagneur Y."/>
            <person name="Bres V."/>
            <person name="Duclos A."/>
            <person name="Randazzo S."/>
            <person name="Carcy B."/>
            <person name="Debierre-Grockiego F."/>
            <person name="Delbecq S."/>
            <person name="Moubri-Menage K."/>
            <person name="Shams-Eldin H."/>
            <person name="Usmani-Brown S."/>
            <person name="Bringaud F."/>
            <person name="Wincker P."/>
            <person name="Vivares C.P."/>
            <person name="Schwarz R.T."/>
            <person name="Schetters T.P."/>
            <person name="Krause P.J."/>
            <person name="Gorenflot A."/>
            <person name="Berry V."/>
            <person name="Barbe V."/>
            <person name="Ben Mamoun C."/>
        </authorList>
    </citation>
    <scope>NUCLEOTIDE SEQUENCE [LARGE SCALE GENOMIC DNA]</scope>
    <source>
        <strain evidence="15 16">RI</strain>
    </source>
</reference>
<keyword evidence="6 11" id="KW-0931">ER-Golgi transport</keyword>
<evidence type="ECO:0000259" key="12">
    <source>
        <dbReference type="Pfam" id="PF01602"/>
    </source>
</evidence>
<evidence type="ECO:0000313" key="16">
    <source>
        <dbReference type="Proteomes" id="UP000002899"/>
    </source>
</evidence>
<keyword evidence="16" id="KW-1185">Reference proteome</keyword>
<dbReference type="GO" id="GO:0005793">
    <property type="term" value="C:endoplasmic reticulum-Golgi intermediate compartment"/>
    <property type="evidence" value="ECO:0007669"/>
    <property type="project" value="TreeGrafter"/>
</dbReference>
<dbReference type="InterPro" id="IPR013040">
    <property type="entry name" value="Coatomer_gsu_app_Ig-like_dom"/>
</dbReference>
<dbReference type="GO" id="GO:0009306">
    <property type="term" value="P:protein secretion"/>
    <property type="evidence" value="ECO:0007669"/>
    <property type="project" value="TreeGrafter"/>
</dbReference>
<dbReference type="Gene3D" id="3.30.310.10">
    <property type="entry name" value="TATA-Binding Protein"/>
    <property type="match status" value="1"/>
</dbReference>
<dbReference type="GO" id="GO:0030126">
    <property type="term" value="C:COPI vesicle coat"/>
    <property type="evidence" value="ECO:0007669"/>
    <property type="project" value="InterPro"/>
</dbReference>
<name>I7JDI8_BABMR</name>
<keyword evidence="7 11" id="KW-0653">Protein transport</keyword>
<evidence type="ECO:0000259" key="14">
    <source>
        <dbReference type="Pfam" id="PF16381"/>
    </source>
</evidence>
<dbReference type="PANTHER" id="PTHR10261">
    <property type="entry name" value="COATOMER SUBUNIT GAMMA"/>
    <property type="match status" value="1"/>
</dbReference>
<dbReference type="RefSeq" id="XP_012650238.1">
    <property type="nucleotide sequence ID" value="XM_012794784.1"/>
</dbReference>
<evidence type="ECO:0000256" key="8">
    <source>
        <dbReference type="ARBA" id="ARBA00023034"/>
    </source>
</evidence>
<evidence type="ECO:0000256" key="6">
    <source>
        <dbReference type="ARBA" id="ARBA00022892"/>
    </source>
</evidence>
<reference evidence="15 16" key="2">
    <citation type="journal article" date="2013" name="PLoS ONE">
        <title>Whole genome mapping and re-organization of the nuclear and mitochondrial genomes of Babesia microti isolates.</title>
        <authorList>
            <person name="Cornillot E."/>
            <person name="Dassouli A."/>
            <person name="Garg A."/>
            <person name="Pachikara N."/>
            <person name="Randazzo S."/>
            <person name="Depoix D."/>
            <person name="Carcy B."/>
            <person name="Delbecq S."/>
            <person name="Frutos R."/>
            <person name="Silva J.C."/>
            <person name="Sutton R."/>
            <person name="Krause P.J."/>
            <person name="Mamoun C.B."/>
        </authorList>
    </citation>
    <scope>NUCLEOTIDE SEQUENCE [LARGE SCALE GENOMIC DNA]</scope>
    <source>
        <strain evidence="15 16">RI</strain>
    </source>
</reference>
<dbReference type="PIRSF" id="PIRSF037093">
    <property type="entry name" value="Coatomer_gamma_subunit"/>
    <property type="match status" value="1"/>
</dbReference>
<keyword evidence="4 11" id="KW-0963">Cytoplasm</keyword>